<gene>
    <name evidence="1" type="ORF">A4E84_39615</name>
</gene>
<accession>A0A143CC84</accession>
<dbReference type="AlphaFoldDB" id="A0A143CC84"/>
<dbReference type="KEGG" id="stsi:A4E84_39615"/>
<dbReference type="EMBL" id="CP015098">
    <property type="protein sequence ID" value="AMW15034.1"/>
    <property type="molecule type" value="Genomic_DNA"/>
</dbReference>
<protein>
    <submittedName>
        <fullName evidence="1">Uncharacterized protein</fullName>
    </submittedName>
</protein>
<reference evidence="2" key="1">
    <citation type="submission" date="2016-04" db="EMBL/GenBank/DDBJ databases">
        <authorList>
            <person name="Zhang B."/>
        </authorList>
    </citation>
    <scope>NUCLEOTIDE SEQUENCE [LARGE SCALE GENOMIC DNA]</scope>
    <source>
        <strain evidence="2">S10</strain>
    </source>
</reference>
<dbReference type="Proteomes" id="UP000076096">
    <property type="component" value="Chromosome"/>
</dbReference>
<organism evidence="1 2">
    <name type="scientific">Streptomyces qaidamensis</name>
    <dbReference type="NCBI Taxonomy" id="1783515"/>
    <lineage>
        <taxon>Bacteria</taxon>
        <taxon>Bacillati</taxon>
        <taxon>Actinomycetota</taxon>
        <taxon>Actinomycetes</taxon>
        <taxon>Kitasatosporales</taxon>
        <taxon>Streptomycetaceae</taxon>
        <taxon>Streptomyces</taxon>
        <taxon>Streptomyces aurantiacus group</taxon>
    </lineage>
</organism>
<evidence type="ECO:0000313" key="1">
    <source>
        <dbReference type="EMBL" id="AMW15034.1"/>
    </source>
</evidence>
<sequence length="120" mass="12737">MTESLPADVADVLAAVLNTDNPLHAALRRQVPHLSVRARCTCGCGTAYFELDTSEVEPAPTGPGTVVAAEAQLVTEAGECPGEVLAFTQGGYLSWLEVCSWSDDIDVTLAAARHWLQPRS</sequence>
<dbReference type="RefSeq" id="WP_062931163.1">
    <property type="nucleotide sequence ID" value="NZ_CP015098.1"/>
</dbReference>
<evidence type="ECO:0000313" key="2">
    <source>
        <dbReference type="Proteomes" id="UP000076096"/>
    </source>
</evidence>
<dbReference type="STRING" id="1783515.A4E84_39615"/>
<proteinExistence type="predicted"/>
<name>A0A143CC84_9ACTN</name>
<keyword evidence="2" id="KW-1185">Reference proteome</keyword>